<dbReference type="AlphaFoldDB" id="A0A7J9RQN4"/>
<protein>
    <submittedName>
        <fullName evidence="3">IS605 OrfB family transposase</fullName>
    </submittedName>
</protein>
<organism evidence="3 4">
    <name type="scientific">Sulfurisphaera ohwakuensis</name>
    <dbReference type="NCBI Taxonomy" id="69656"/>
    <lineage>
        <taxon>Archaea</taxon>
        <taxon>Thermoproteota</taxon>
        <taxon>Thermoprotei</taxon>
        <taxon>Sulfolobales</taxon>
        <taxon>Sulfolobaceae</taxon>
        <taxon>Sulfurisphaera</taxon>
    </lineage>
</organism>
<dbReference type="Proteomes" id="UP000582213">
    <property type="component" value="Unassembled WGS sequence"/>
</dbReference>
<keyword evidence="1" id="KW-0238">DNA-binding</keyword>
<evidence type="ECO:0000256" key="1">
    <source>
        <dbReference type="ARBA" id="ARBA00023125"/>
    </source>
</evidence>
<sequence>MARIRHFYAKAKRIMEDFARKVGKWVVKVAKDFVVDVIKLENLRNMIKRVKGLPSEFRDRLYLIQYRRIQYWVEWQAKKHGLLVQYVNPSYSSVLCPKCGNKMREVSYRWFKCGCGYENDRDVIAVVNLNRRGSLTLSSAPQMRDVDPNR</sequence>
<evidence type="ECO:0000259" key="2">
    <source>
        <dbReference type="Pfam" id="PF07282"/>
    </source>
</evidence>
<feature type="domain" description="Cas12f1-like TNB" evidence="2">
    <location>
        <begin position="66"/>
        <end position="129"/>
    </location>
</feature>
<proteinExistence type="predicted"/>
<comment type="caution">
    <text evidence="3">The sequence shown here is derived from an EMBL/GenBank/DDBJ whole genome shotgun (WGS) entry which is preliminary data.</text>
</comment>
<dbReference type="Pfam" id="PF07282">
    <property type="entry name" value="Cas12f1-like_TNB"/>
    <property type="match status" value="1"/>
</dbReference>
<gene>
    <name evidence="3" type="ORF">HNQ62_001088</name>
</gene>
<accession>A0A7J9RQN4</accession>
<evidence type="ECO:0000313" key="3">
    <source>
        <dbReference type="EMBL" id="MBB5253327.1"/>
    </source>
</evidence>
<dbReference type="GO" id="GO:0003677">
    <property type="term" value="F:DNA binding"/>
    <property type="evidence" value="ECO:0007669"/>
    <property type="project" value="UniProtKB-KW"/>
</dbReference>
<reference evidence="3 4" key="1">
    <citation type="submission" date="2020-08" db="EMBL/GenBank/DDBJ databases">
        <title>Genomic Encyclopedia of Type Strains, Phase IV (KMG-IV): sequencing the most valuable type-strain genomes for metagenomic binning, comparative biology and taxonomic classification.</title>
        <authorList>
            <person name="Goeker M."/>
        </authorList>
    </citation>
    <scope>NUCLEOTIDE SEQUENCE [LARGE SCALE GENOMIC DNA]</scope>
    <source>
        <strain evidence="3 4">DSM 12421</strain>
    </source>
</reference>
<dbReference type="InterPro" id="IPR010095">
    <property type="entry name" value="Cas12f1-like_TNB"/>
</dbReference>
<name>A0A7J9RQN4_SULOH</name>
<dbReference type="NCBIfam" id="TIGR01766">
    <property type="entry name" value="IS200/IS605 family accessory protein TnpB-like domain"/>
    <property type="match status" value="1"/>
</dbReference>
<dbReference type="EMBL" id="JACHFY010000004">
    <property type="protein sequence ID" value="MBB5253327.1"/>
    <property type="molecule type" value="Genomic_DNA"/>
</dbReference>
<evidence type="ECO:0000313" key="4">
    <source>
        <dbReference type="Proteomes" id="UP000582213"/>
    </source>
</evidence>